<evidence type="ECO:0000256" key="6">
    <source>
        <dbReference type="ARBA" id="ARBA00023102"/>
    </source>
</evidence>
<gene>
    <name evidence="10" type="ORF">SAMN02745220_00732</name>
</gene>
<feature type="domain" description="PHP" evidence="9">
    <location>
        <begin position="13"/>
        <end position="213"/>
    </location>
</feature>
<comment type="pathway">
    <text evidence="1 8">Amino-acid biosynthesis; L-histidine biosynthesis; L-histidine from 5-phospho-alpha-D-ribose 1-diphosphate: step 8/9.</text>
</comment>
<dbReference type="InterPro" id="IPR010140">
    <property type="entry name" value="Histidinol_P_phosphatase_HisJ"/>
</dbReference>
<accession>A0A1M7XZI5</accession>
<dbReference type="UniPathway" id="UPA00031">
    <property type="reaction ID" value="UER00013"/>
</dbReference>
<dbReference type="Pfam" id="PF02811">
    <property type="entry name" value="PHP"/>
    <property type="match status" value="1"/>
</dbReference>
<reference evidence="10 11" key="1">
    <citation type="submission" date="2016-12" db="EMBL/GenBank/DDBJ databases">
        <authorList>
            <person name="Song W.-J."/>
            <person name="Kurnit D.M."/>
        </authorList>
    </citation>
    <scope>NUCLEOTIDE SEQUENCE [LARGE SCALE GENOMIC DNA]</scope>
    <source>
        <strain evidence="10 11">DSM 18488</strain>
    </source>
</reference>
<dbReference type="EMBL" id="FRFE01000003">
    <property type="protein sequence ID" value="SHO44402.1"/>
    <property type="molecule type" value="Genomic_DNA"/>
</dbReference>
<evidence type="ECO:0000256" key="4">
    <source>
        <dbReference type="ARBA" id="ARBA00022605"/>
    </source>
</evidence>
<dbReference type="OrthoDB" id="9775255at2"/>
<dbReference type="Gene3D" id="3.20.20.140">
    <property type="entry name" value="Metal-dependent hydrolases"/>
    <property type="match status" value="1"/>
</dbReference>
<evidence type="ECO:0000259" key="9">
    <source>
        <dbReference type="Pfam" id="PF02811"/>
    </source>
</evidence>
<evidence type="ECO:0000313" key="10">
    <source>
        <dbReference type="EMBL" id="SHO44402.1"/>
    </source>
</evidence>
<dbReference type="STRING" id="1121416.SAMN02745220_00732"/>
<dbReference type="InterPro" id="IPR016195">
    <property type="entry name" value="Pol/histidinol_Pase-like"/>
</dbReference>
<sequence>MTSPQTAIDISTDGHVHTRLCRHATGEMEEYVLAGIDRGLDKMIFLEHLEAGINYFDRTWLTEEDFEEYFREGMRLQILYREQIEVGLGVEVGYNRQGKDELKKKIGAYPWERVGISCHFLPIGDTGQHINLLSRQQQNIDIARQAGVDQLLSCYFDTLHEAVAELPGTVLCHLDAALRHVPGISFTKEHLQQIDDLLTTVKEKGMAIEINTSGFTMRGEPFPARKFLAMAIGHDIPLVAGSDAHRPEDVGRFFHNLRDYITSAVCP</sequence>
<dbReference type="GO" id="GO:0004401">
    <property type="term" value="F:histidinol-phosphatase activity"/>
    <property type="evidence" value="ECO:0007669"/>
    <property type="project" value="UniProtKB-UniRule"/>
</dbReference>
<dbReference type="Proteomes" id="UP000184603">
    <property type="component" value="Unassembled WGS sequence"/>
</dbReference>
<evidence type="ECO:0000313" key="11">
    <source>
        <dbReference type="Proteomes" id="UP000184603"/>
    </source>
</evidence>
<dbReference type="InterPro" id="IPR004013">
    <property type="entry name" value="PHP_dom"/>
</dbReference>
<proteinExistence type="inferred from homology"/>
<evidence type="ECO:0000256" key="7">
    <source>
        <dbReference type="ARBA" id="ARBA00049158"/>
    </source>
</evidence>
<dbReference type="PANTHER" id="PTHR21039:SF0">
    <property type="entry name" value="HISTIDINOL-PHOSPHATASE"/>
    <property type="match status" value="1"/>
</dbReference>
<dbReference type="SUPFAM" id="SSF89550">
    <property type="entry name" value="PHP domain-like"/>
    <property type="match status" value="1"/>
</dbReference>
<keyword evidence="11" id="KW-1185">Reference proteome</keyword>
<dbReference type="NCBIfam" id="TIGR01856">
    <property type="entry name" value="hisJ_fam"/>
    <property type="match status" value="1"/>
</dbReference>
<dbReference type="AlphaFoldDB" id="A0A1M7XZI5"/>
<name>A0A1M7XZI5_9BACT</name>
<comment type="similarity">
    <text evidence="2 8">Belongs to the PHP hydrolase family. HisK subfamily.</text>
</comment>
<organism evidence="10 11">
    <name type="scientific">Desulfopila aestuarii DSM 18488</name>
    <dbReference type="NCBI Taxonomy" id="1121416"/>
    <lineage>
        <taxon>Bacteria</taxon>
        <taxon>Pseudomonadati</taxon>
        <taxon>Thermodesulfobacteriota</taxon>
        <taxon>Desulfobulbia</taxon>
        <taxon>Desulfobulbales</taxon>
        <taxon>Desulfocapsaceae</taxon>
        <taxon>Desulfopila</taxon>
    </lineage>
</organism>
<dbReference type="GO" id="GO:0005737">
    <property type="term" value="C:cytoplasm"/>
    <property type="evidence" value="ECO:0007669"/>
    <property type="project" value="TreeGrafter"/>
</dbReference>
<protein>
    <recommendedName>
        <fullName evidence="3 8">Histidinol-phosphatase</fullName>
        <shortName evidence="8">HolPase</shortName>
        <ecNumber evidence="3 8">3.1.3.15</ecNumber>
    </recommendedName>
</protein>
<dbReference type="RefSeq" id="WP_073612099.1">
    <property type="nucleotide sequence ID" value="NZ_FRFE01000003.1"/>
</dbReference>
<evidence type="ECO:0000256" key="5">
    <source>
        <dbReference type="ARBA" id="ARBA00022801"/>
    </source>
</evidence>
<dbReference type="PANTHER" id="PTHR21039">
    <property type="entry name" value="HISTIDINOL PHOSPHATASE-RELATED"/>
    <property type="match status" value="1"/>
</dbReference>
<comment type="catalytic activity">
    <reaction evidence="7 8">
        <text>L-histidinol phosphate + H2O = L-histidinol + phosphate</text>
        <dbReference type="Rhea" id="RHEA:14465"/>
        <dbReference type="ChEBI" id="CHEBI:15377"/>
        <dbReference type="ChEBI" id="CHEBI:43474"/>
        <dbReference type="ChEBI" id="CHEBI:57699"/>
        <dbReference type="ChEBI" id="CHEBI:57980"/>
        <dbReference type="EC" id="3.1.3.15"/>
    </reaction>
</comment>
<dbReference type="CDD" id="cd12110">
    <property type="entry name" value="PHP_HisPPase_Hisj_like"/>
    <property type="match status" value="1"/>
</dbReference>
<evidence type="ECO:0000256" key="8">
    <source>
        <dbReference type="RuleBase" id="RU366003"/>
    </source>
</evidence>
<keyword evidence="4 8" id="KW-0028">Amino-acid biosynthesis</keyword>
<keyword evidence="6 8" id="KW-0368">Histidine biosynthesis</keyword>
<evidence type="ECO:0000256" key="3">
    <source>
        <dbReference type="ARBA" id="ARBA00013085"/>
    </source>
</evidence>
<evidence type="ECO:0000256" key="1">
    <source>
        <dbReference type="ARBA" id="ARBA00004970"/>
    </source>
</evidence>
<evidence type="ECO:0000256" key="2">
    <source>
        <dbReference type="ARBA" id="ARBA00009152"/>
    </source>
</evidence>
<keyword evidence="5 8" id="KW-0378">Hydrolase</keyword>
<dbReference type="Pfam" id="PF13263">
    <property type="entry name" value="PHP_C"/>
    <property type="match status" value="1"/>
</dbReference>
<dbReference type="GO" id="GO:0000105">
    <property type="term" value="P:L-histidine biosynthetic process"/>
    <property type="evidence" value="ECO:0007669"/>
    <property type="project" value="UniProtKB-UniRule"/>
</dbReference>
<dbReference type="EC" id="3.1.3.15" evidence="3 8"/>